<evidence type="ECO:0000313" key="2">
    <source>
        <dbReference type="WBParaSite" id="JU765_v2.g7285.t1"/>
    </source>
</evidence>
<organism evidence="1 2">
    <name type="scientific">Panagrolaimus sp. JU765</name>
    <dbReference type="NCBI Taxonomy" id="591449"/>
    <lineage>
        <taxon>Eukaryota</taxon>
        <taxon>Metazoa</taxon>
        <taxon>Ecdysozoa</taxon>
        <taxon>Nematoda</taxon>
        <taxon>Chromadorea</taxon>
        <taxon>Rhabditida</taxon>
        <taxon>Tylenchina</taxon>
        <taxon>Panagrolaimomorpha</taxon>
        <taxon>Panagrolaimoidea</taxon>
        <taxon>Panagrolaimidae</taxon>
        <taxon>Panagrolaimus</taxon>
    </lineage>
</organism>
<protein>
    <submittedName>
        <fullName evidence="2">Uncharacterized protein</fullName>
    </submittedName>
</protein>
<dbReference type="Proteomes" id="UP000887576">
    <property type="component" value="Unplaced"/>
</dbReference>
<proteinExistence type="predicted"/>
<evidence type="ECO:0000313" key="1">
    <source>
        <dbReference type="Proteomes" id="UP000887576"/>
    </source>
</evidence>
<accession>A0AC34RJA3</accession>
<dbReference type="WBParaSite" id="JU765_v2.g7285.t1">
    <property type="protein sequence ID" value="JU765_v2.g7285.t1"/>
    <property type="gene ID" value="JU765_v2.g7285"/>
</dbReference>
<sequence>MSDPNYPPEYYQYYQAQPSSSKQSMQNPMPPTFSPANANPSEPRFLVPALPNEHLHPQSSSNIGDKQNDYFQAPNTQIRKPMVAPPQNLLLQDKTKLNIQRQQPWNKVSTNVVQQLHAPVASQDKHSTLITRAQNYKCVIPDATLQYLVRRHGGETTDPVTTRLLGIAAEKFVVDLLSDASTLARTRGLGQVNRATKETRYTLTRGLLREVAQERGIGVHLQTSQPINPMADFNKGVWIKDDSYSSENQQNHSDPYVVDEKGRKRMVNLKKMVRDVRLGRELRYPLQNVIVSKRINSILESGDIIIGQSIDSNYLGFIRQQRGRSFNVQFGLRSLLPEPQILNLPLLQAHRPIEKVAFSMSLKNRLAVFCAIHGLSMNVQIHLLLHELTIEIAHEDFEFNDGFKPTIITTENQVFYDLPFSFETWTPKFYFFKKYSEIPEFVGECPNYTVMYIHPMTMIAYCGRRSSVTIKKNNEKLQFRSIPHVSTDSDICIVQFQPDISSIVYYHLIRRHSKMVQARFMDCVGDIQRFDEHSSAFFVYMVLELNGGSIYVQCFVEIPTFSVSNNERKVEFLLIKKLNGGPWNVQRVHEQNRNFRVKTNLSKFSSSFAFADLTANQSVKSIKPRFGGFEYIC</sequence>
<reference evidence="2" key="1">
    <citation type="submission" date="2022-11" db="UniProtKB">
        <authorList>
            <consortium name="WormBaseParasite"/>
        </authorList>
    </citation>
    <scope>IDENTIFICATION</scope>
</reference>
<name>A0AC34RJA3_9BILA</name>